<evidence type="ECO:0000256" key="2">
    <source>
        <dbReference type="SAM" id="SignalP"/>
    </source>
</evidence>
<feature type="domain" description="DM13" evidence="3">
    <location>
        <begin position="50"/>
        <end position="160"/>
    </location>
</feature>
<accession>A0ABQ8ET65</accession>
<reference evidence="4 5" key="1">
    <citation type="submission" date="2021-02" db="EMBL/GenBank/DDBJ databases">
        <title>Variation within the Batrachochytrium salamandrivorans European outbreak.</title>
        <authorList>
            <person name="Kelly M."/>
            <person name="Pasmans F."/>
            <person name="Shea T.P."/>
            <person name="Munoz J.F."/>
            <person name="Carranza S."/>
            <person name="Cuomo C.A."/>
            <person name="Martel A."/>
        </authorList>
    </citation>
    <scope>NUCLEOTIDE SEQUENCE [LARGE SCALE GENOMIC DNA]</scope>
    <source>
        <strain evidence="4 5">AMFP18/2</strain>
    </source>
</reference>
<feature type="compositionally biased region" description="Low complexity" evidence="1">
    <location>
        <begin position="165"/>
        <end position="184"/>
    </location>
</feature>
<gene>
    <name evidence="4" type="ORF">BASA50_000642</name>
</gene>
<keyword evidence="5" id="KW-1185">Reference proteome</keyword>
<feature type="chain" id="PRO_5045875042" description="DM13 domain-containing protein" evidence="2">
    <location>
        <begin position="27"/>
        <end position="228"/>
    </location>
</feature>
<dbReference type="InterPro" id="IPR019545">
    <property type="entry name" value="DM13_domain"/>
</dbReference>
<protein>
    <recommendedName>
        <fullName evidence="3">DM13 domain-containing protein</fullName>
    </recommendedName>
</protein>
<dbReference type="EMBL" id="JAFCIX010000575">
    <property type="protein sequence ID" value="KAH6586177.1"/>
    <property type="molecule type" value="Genomic_DNA"/>
</dbReference>
<evidence type="ECO:0000256" key="1">
    <source>
        <dbReference type="SAM" id="MobiDB-lite"/>
    </source>
</evidence>
<dbReference type="PROSITE" id="PS51549">
    <property type="entry name" value="DM13"/>
    <property type="match status" value="1"/>
</dbReference>
<proteinExistence type="predicted"/>
<keyword evidence="2" id="KW-0732">Signal</keyword>
<sequence>MISTPSTIYVFAALLAAATNSGLVSAQSLPYGLCNKANFQYSTIVGTPAATFPIAQIPLVTTSGAPLTVKGSIRIVDGCTFSAIDFQLIGAVNAYWYGGAPNSNEGVTIVDAQVPASPTAANFTYTLTQVAGRQVNWSTFTIMRLLDRADNNLLATVQLPGQLGASAGTTTPAGPTTGAGTTTGPSPPAGSSPATKSGSISDRQIGMFGQLYQGVATVLAIGAALTFA</sequence>
<feature type="signal peptide" evidence="2">
    <location>
        <begin position="1"/>
        <end position="26"/>
    </location>
</feature>
<evidence type="ECO:0000313" key="4">
    <source>
        <dbReference type="EMBL" id="KAH6586177.1"/>
    </source>
</evidence>
<comment type="caution">
    <text evidence="4">The sequence shown here is derived from an EMBL/GenBank/DDBJ whole genome shotgun (WGS) entry which is preliminary data.</text>
</comment>
<name>A0ABQ8ET65_9FUNG</name>
<dbReference type="Proteomes" id="UP001648503">
    <property type="component" value="Unassembled WGS sequence"/>
</dbReference>
<evidence type="ECO:0000259" key="3">
    <source>
        <dbReference type="PROSITE" id="PS51549"/>
    </source>
</evidence>
<feature type="region of interest" description="Disordered" evidence="1">
    <location>
        <begin position="165"/>
        <end position="199"/>
    </location>
</feature>
<evidence type="ECO:0000313" key="5">
    <source>
        <dbReference type="Proteomes" id="UP001648503"/>
    </source>
</evidence>
<organism evidence="4 5">
    <name type="scientific">Batrachochytrium salamandrivorans</name>
    <dbReference type="NCBI Taxonomy" id="1357716"/>
    <lineage>
        <taxon>Eukaryota</taxon>
        <taxon>Fungi</taxon>
        <taxon>Fungi incertae sedis</taxon>
        <taxon>Chytridiomycota</taxon>
        <taxon>Chytridiomycota incertae sedis</taxon>
        <taxon>Chytridiomycetes</taxon>
        <taxon>Rhizophydiales</taxon>
        <taxon>Rhizophydiales incertae sedis</taxon>
        <taxon>Batrachochytrium</taxon>
    </lineage>
</organism>